<evidence type="ECO:0000259" key="5">
    <source>
        <dbReference type="PROSITE" id="PS51635"/>
    </source>
</evidence>
<keyword evidence="2 4" id="KW-0442">Lipid degradation</keyword>
<dbReference type="SUPFAM" id="SSF52151">
    <property type="entry name" value="FabD/lysophospholipase-like"/>
    <property type="match status" value="1"/>
</dbReference>
<dbReference type="InterPro" id="IPR002641">
    <property type="entry name" value="PNPLA_dom"/>
</dbReference>
<dbReference type="Pfam" id="PF01734">
    <property type="entry name" value="Patatin"/>
    <property type="match status" value="1"/>
</dbReference>
<evidence type="ECO:0000256" key="3">
    <source>
        <dbReference type="ARBA" id="ARBA00023098"/>
    </source>
</evidence>
<name>A0ABS9AEJ8_9GAMM</name>
<dbReference type="InterPro" id="IPR016035">
    <property type="entry name" value="Acyl_Trfase/lysoPLipase"/>
</dbReference>
<dbReference type="InterPro" id="IPR050301">
    <property type="entry name" value="NTE"/>
</dbReference>
<dbReference type="PANTHER" id="PTHR14226">
    <property type="entry name" value="NEUROPATHY TARGET ESTERASE/SWISS CHEESE D.MELANOGASTER"/>
    <property type="match status" value="1"/>
</dbReference>
<evidence type="ECO:0000256" key="2">
    <source>
        <dbReference type="ARBA" id="ARBA00022963"/>
    </source>
</evidence>
<feature type="active site" description="Nucleophile" evidence="4">
    <location>
        <position position="27"/>
    </location>
</feature>
<dbReference type="Gene3D" id="3.40.1090.10">
    <property type="entry name" value="Cytosolic phospholipase A2 catalytic domain"/>
    <property type="match status" value="2"/>
</dbReference>
<dbReference type="PANTHER" id="PTHR14226:SF29">
    <property type="entry name" value="NEUROPATHY TARGET ESTERASE SWS"/>
    <property type="match status" value="1"/>
</dbReference>
<keyword evidence="3 4" id="KW-0443">Lipid metabolism</keyword>
<sequence>MRGYAHIGVLQALEEFGINVEVVAGTSAGSIIGAAYSSGRTIEEIRQAAGNLDVSSLTDWRLSTTSLLRGDALAKWASDMAQNMPIEKMPRRFGAVAAILDTGEAVLIDKGDVGMAIRASAAIPGSMQPVESTLGLLVDGGISSLVPVRFARAMGAEVVIGVDIYCNSPHRSGSTFLTTIARASRTQTCLISGVESAEADVLIAPRVEITDVKSAAQREEAILAGYLAARVAMPTVLNHLRQERAARLMAGGSRGMPALVVSIASRR</sequence>
<evidence type="ECO:0000256" key="4">
    <source>
        <dbReference type="PROSITE-ProRule" id="PRU01161"/>
    </source>
</evidence>
<organism evidence="6 7">
    <name type="scientific">Billgrantia zhangzhouensis</name>
    <dbReference type="NCBI Taxonomy" id="2733481"/>
    <lineage>
        <taxon>Bacteria</taxon>
        <taxon>Pseudomonadati</taxon>
        <taxon>Pseudomonadota</taxon>
        <taxon>Gammaproteobacteria</taxon>
        <taxon>Oceanospirillales</taxon>
        <taxon>Halomonadaceae</taxon>
        <taxon>Billgrantia</taxon>
    </lineage>
</organism>
<keyword evidence="7" id="KW-1185">Reference proteome</keyword>
<feature type="active site" description="Proton acceptor" evidence="4">
    <location>
        <position position="139"/>
    </location>
</feature>
<evidence type="ECO:0000256" key="1">
    <source>
        <dbReference type="ARBA" id="ARBA00022801"/>
    </source>
</evidence>
<reference evidence="6 7" key="1">
    <citation type="journal article" date="2021" name="Front. Microbiol.">
        <title>Aerobic Denitrification and Heterotrophic Sulfur Oxidation in the Genus Halomonas Revealed by Six Novel Species Characterizations and Genome-Based Analysis.</title>
        <authorList>
            <person name="Wang L."/>
            <person name="Shao Z."/>
        </authorList>
    </citation>
    <scope>NUCLEOTIDE SEQUENCE [LARGE SCALE GENOMIC DNA]</scope>
    <source>
        <strain evidence="6 7">MCCC 1A11036</strain>
    </source>
</reference>
<dbReference type="Proteomes" id="UP001320122">
    <property type="component" value="Unassembled WGS sequence"/>
</dbReference>
<evidence type="ECO:0000313" key="7">
    <source>
        <dbReference type="Proteomes" id="UP001320122"/>
    </source>
</evidence>
<evidence type="ECO:0000313" key="6">
    <source>
        <dbReference type="EMBL" id="MCE8020157.1"/>
    </source>
</evidence>
<proteinExistence type="predicted"/>
<feature type="domain" description="PNPLA" evidence="5">
    <location>
        <begin position="1"/>
        <end position="152"/>
    </location>
</feature>
<accession>A0ABS9AEJ8</accession>
<keyword evidence="1 4" id="KW-0378">Hydrolase</keyword>
<dbReference type="PROSITE" id="PS51635">
    <property type="entry name" value="PNPLA"/>
    <property type="match status" value="1"/>
</dbReference>
<gene>
    <name evidence="6" type="ORF">HOP51_08515</name>
</gene>
<dbReference type="EMBL" id="JABFTT010000005">
    <property type="protein sequence ID" value="MCE8020157.1"/>
    <property type="molecule type" value="Genomic_DNA"/>
</dbReference>
<comment type="caution">
    <text evidence="4">Lacks conserved residue(s) required for the propagation of feature annotation.</text>
</comment>
<comment type="caution">
    <text evidence="6">The sequence shown here is derived from an EMBL/GenBank/DDBJ whole genome shotgun (WGS) entry which is preliminary data.</text>
</comment>
<feature type="short sequence motif" description="GXSXG" evidence="4">
    <location>
        <begin position="25"/>
        <end position="29"/>
    </location>
</feature>
<protein>
    <submittedName>
        <fullName evidence="6">Patatin</fullName>
    </submittedName>
</protein>
<feature type="short sequence motif" description="DGA/G" evidence="4">
    <location>
        <begin position="139"/>
        <end position="141"/>
    </location>
</feature>